<dbReference type="InterPro" id="IPR013149">
    <property type="entry name" value="ADH-like_C"/>
</dbReference>
<dbReference type="RefSeq" id="WP_338731325.1">
    <property type="nucleotide sequence ID" value="NZ_CP136924.1"/>
</dbReference>
<evidence type="ECO:0000256" key="1">
    <source>
        <dbReference type="ARBA" id="ARBA00001947"/>
    </source>
</evidence>
<protein>
    <submittedName>
        <fullName evidence="8">NAD(P)-dependent alcohol dehydrogenase</fullName>
        <ecNumber evidence="8">1.1.-.-</ecNumber>
    </submittedName>
</protein>
<proteinExistence type="inferred from homology"/>
<dbReference type="KEGG" id="mcaa:R3L15_09400"/>
<dbReference type="GO" id="GO:0008270">
    <property type="term" value="F:zinc ion binding"/>
    <property type="evidence" value="ECO:0007669"/>
    <property type="project" value="InterPro"/>
</dbReference>
<keyword evidence="2 5" id="KW-0479">Metal-binding</keyword>
<evidence type="ECO:0000256" key="4">
    <source>
        <dbReference type="ARBA" id="ARBA00023002"/>
    </source>
</evidence>
<evidence type="ECO:0000256" key="3">
    <source>
        <dbReference type="ARBA" id="ARBA00022833"/>
    </source>
</evidence>
<organism evidence="8 10">
    <name type="scientific">Mangrovimonas cancribranchiae</name>
    <dbReference type="NCBI Taxonomy" id="3080055"/>
    <lineage>
        <taxon>Bacteria</taxon>
        <taxon>Pseudomonadati</taxon>
        <taxon>Bacteroidota</taxon>
        <taxon>Flavobacteriia</taxon>
        <taxon>Flavobacteriales</taxon>
        <taxon>Flavobacteriaceae</taxon>
        <taxon>Mangrovimonas</taxon>
    </lineage>
</organism>
<evidence type="ECO:0000256" key="5">
    <source>
        <dbReference type="RuleBase" id="RU361277"/>
    </source>
</evidence>
<dbReference type="EC" id="1.1.-.-" evidence="8"/>
<dbReference type="InterPro" id="IPR036291">
    <property type="entry name" value="NAD(P)-bd_dom_sf"/>
</dbReference>
<dbReference type="GO" id="GO:0016616">
    <property type="term" value="F:oxidoreductase activity, acting on the CH-OH group of donors, NAD or NADP as acceptor"/>
    <property type="evidence" value="ECO:0007669"/>
    <property type="project" value="InterPro"/>
</dbReference>
<keyword evidence="3 5" id="KW-0862">Zinc</keyword>
<feature type="domain" description="Alcohol dehydrogenase-like N-terminal" evidence="7">
    <location>
        <begin position="54"/>
        <end position="169"/>
    </location>
</feature>
<evidence type="ECO:0000259" key="7">
    <source>
        <dbReference type="Pfam" id="PF08240"/>
    </source>
</evidence>
<dbReference type="Gene3D" id="3.90.180.10">
    <property type="entry name" value="Medium-chain alcohol dehydrogenases, catalytic domain"/>
    <property type="match status" value="1"/>
</dbReference>
<comment type="similarity">
    <text evidence="5">Belongs to the zinc-containing alcohol dehydrogenase family.</text>
</comment>
<dbReference type="CDD" id="cd05283">
    <property type="entry name" value="CAD1"/>
    <property type="match status" value="1"/>
</dbReference>
<keyword evidence="10" id="KW-1185">Reference proteome</keyword>
<dbReference type="InterPro" id="IPR011032">
    <property type="entry name" value="GroES-like_sf"/>
</dbReference>
<name>A0AAU6NY08_9FLAO</name>
<evidence type="ECO:0000256" key="2">
    <source>
        <dbReference type="ARBA" id="ARBA00022723"/>
    </source>
</evidence>
<dbReference type="FunFam" id="3.40.50.720:FF:000473">
    <property type="entry name" value="NADP-dependent alcohol dehydrogenase"/>
    <property type="match status" value="1"/>
</dbReference>
<gene>
    <name evidence="9" type="ORF">R3L15_09400</name>
    <name evidence="8" type="ORF">R3L16_12190</name>
</gene>
<dbReference type="PROSITE" id="PS00059">
    <property type="entry name" value="ADH_ZINC"/>
    <property type="match status" value="1"/>
</dbReference>
<dbReference type="AlphaFoldDB" id="A0AAU6NY08"/>
<dbReference type="EMBL" id="CP136925">
    <property type="protein sequence ID" value="WXA12337.1"/>
    <property type="molecule type" value="Genomic_DNA"/>
</dbReference>
<feature type="domain" description="Alcohol dehydrogenase-like C-terminal" evidence="6">
    <location>
        <begin position="209"/>
        <end position="330"/>
    </location>
</feature>
<dbReference type="SUPFAM" id="SSF51735">
    <property type="entry name" value="NAD(P)-binding Rossmann-fold domains"/>
    <property type="match status" value="1"/>
</dbReference>
<evidence type="ECO:0000313" key="8">
    <source>
        <dbReference type="EMBL" id="WXA02502.1"/>
    </source>
</evidence>
<dbReference type="InterPro" id="IPR047109">
    <property type="entry name" value="CAD-like"/>
</dbReference>
<evidence type="ECO:0000259" key="6">
    <source>
        <dbReference type="Pfam" id="PF00107"/>
    </source>
</evidence>
<dbReference type="PANTHER" id="PTHR42683">
    <property type="entry name" value="ALDEHYDE REDUCTASE"/>
    <property type="match status" value="1"/>
</dbReference>
<accession>A0AAU6NY08</accession>
<dbReference type="SUPFAM" id="SSF50129">
    <property type="entry name" value="GroES-like"/>
    <property type="match status" value="1"/>
</dbReference>
<dbReference type="InterPro" id="IPR002328">
    <property type="entry name" value="ADH_Zn_CS"/>
</dbReference>
<dbReference type="Pfam" id="PF08240">
    <property type="entry name" value="ADH_N"/>
    <property type="match status" value="1"/>
</dbReference>
<reference evidence="8 10" key="1">
    <citation type="submission" date="2023-10" db="EMBL/GenBank/DDBJ databases">
        <title>Culture-based analysis of two novel bacteria associated with mangrove crab gills.</title>
        <authorList>
            <person name="Yang X."/>
            <person name="Garuglieri E."/>
            <person name="Van Goethem M.W."/>
            <person name="Fusi M."/>
            <person name="Marasco R."/>
            <person name="Daffonchio D.G."/>
        </authorList>
    </citation>
    <scope>NUCLEOTIDE SEQUENCE [LARGE SCALE GENOMIC DNA]</scope>
    <source>
        <strain evidence="9">UG2-1</strain>
        <strain evidence="8">UG2-2</strain>
        <strain evidence="10">UG2_2</strain>
    </source>
</reference>
<dbReference type="Pfam" id="PF00107">
    <property type="entry name" value="ADH_zinc_N"/>
    <property type="match status" value="1"/>
</dbReference>
<dbReference type="Gene3D" id="3.40.50.720">
    <property type="entry name" value="NAD(P)-binding Rossmann-like Domain"/>
    <property type="match status" value="1"/>
</dbReference>
<dbReference type="Proteomes" id="UP001368318">
    <property type="component" value="Chromosome"/>
</dbReference>
<comment type="cofactor">
    <cofactor evidence="1 5">
        <name>Zn(2+)</name>
        <dbReference type="ChEBI" id="CHEBI:29105"/>
    </cofactor>
</comment>
<keyword evidence="4 8" id="KW-0560">Oxidoreductase</keyword>
<sequence>MKSKKYIWIHVVVALIVSLQLNAQEKSEPIPAVGLAIKAGSNFERIDFNRHAVGENDIEIEILYAGICHSDFMVRGAHQHVVPGHEIVGRVTKVGDKVTKFKKGDYAGVGCMVNSCGHCEYCEAGKEQYCKERTVFTYGSPDRFHDGQITQGGYSNIITVSERFGINVPKKADIKRVAPLMCAGITTWSPIKFSDVKKDDVVGVAGFGGLGHMAVQYLVDLGAKVTVFDITDEKETDAKRLGAERYVNVATTKDFSNLSDTFDFIISTIPADYDPMMYVKMLKMGGGELAFVGLPPNSNISISPFVLQSAHRYVYGSLIGGIPETQEMLDYSVANNIYPEVEIIEAKPEEVDKAYEKIDAGEVKFRYVIDMRTIEK</sequence>
<evidence type="ECO:0000313" key="10">
    <source>
        <dbReference type="Proteomes" id="UP001368318"/>
    </source>
</evidence>
<evidence type="ECO:0000313" key="9">
    <source>
        <dbReference type="EMBL" id="WXA12337.1"/>
    </source>
</evidence>
<dbReference type="EMBL" id="CP136924">
    <property type="protein sequence ID" value="WXA02502.1"/>
    <property type="molecule type" value="Genomic_DNA"/>
</dbReference>
<dbReference type="InterPro" id="IPR013154">
    <property type="entry name" value="ADH-like_N"/>
</dbReference>